<dbReference type="EMBL" id="BARW01042148">
    <property type="protein sequence ID" value="GAJ20559.1"/>
    <property type="molecule type" value="Genomic_DNA"/>
</dbReference>
<dbReference type="AlphaFoldDB" id="X1USX0"/>
<evidence type="ECO:0000256" key="1">
    <source>
        <dbReference type="SAM" id="MobiDB-lite"/>
    </source>
</evidence>
<feature type="compositionally biased region" description="Polar residues" evidence="1">
    <location>
        <begin position="1"/>
        <end position="23"/>
    </location>
</feature>
<evidence type="ECO:0000313" key="2">
    <source>
        <dbReference type="EMBL" id="GAJ20559.1"/>
    </source>
</evidence>
<feature type="region of interest" description="Disordered" evidence="1">
    <location>
        <begin position="1"/>
        <end position="35"/>
    </location>
</feature>
<sequence>PSASTMEAVNRNAPTPESDSGSAYGNRLYLRDRHS</sequence>
<name>X1USX0_9ZZZZ</name>
<accession>X1USX0</accession>
<feature type="non-terminal residue" evidence="2">
    <location>
        <position position="1"/>
    </location>
</feature>
<gene>
    <name evidence="2" type="ORF">S12H4_62660</name>
</gene>
<protein>
    <submittedName>
        <fullName evidence="2">Uncharacterized protein</fullName>
    </submittedName>
</protein>
<proteinExistence type="predicted"/>
<organism evidence="2">
    <name type="scientific">marine sediment metagenome</name>
    <dbReference type="NCBI Taxonomy" id="412755"/>
    <lineage>
        <taxon>unclassified sequences</taxon>
        <taxon>metagenomes</taxon>
        <taxon>ecological metagenomes</taxon>
    </lineage>
</organism>
<reference evidence="2" key="1">
    <citation type="journal article" date="2014" name="Front. Microbiol.">
        <title>High frequency of phylogenetically diverse reductive dehalogenase-homologous genes in deep subseafloor sedimentary metagenomes.</title>
        <authorList>
            <person name="Kawai M."/>
            <person name="Futagami T."/>
            <person name="Toyoda A."/>
            <person name="Takaki Y."/>
            <person name="Nishi S."/>
            <person name="Hori S."/>
            <person name="Arai W."/>
            <person name="Tsubouchi T."/>
            <person name="Morono Y."/>
            <person name="Uchiyama I."/>
            <person name="Ito T."/>
            <person name="Fujiyama A."/>
            <person name="Inagaki F."/>
            <person name="Takami H."/>
        </authorList>
    </citation>
    <scope>NUCLEOTIDE SEQUENCE</scope>
    <source>
        <strain evidence="2">Expedition CK06-06</strain>
    </source>
</reference>
<comment type="caution">
    <text evidence="2">The sequence shown here is derived from an EMBL/GenBank/DDBJ whole genome shotgun (WGS) entry which is preliminary data.</text>
</comment>